<accession>A0A8B7D2T4</accession>
<dbReference type="PROSITE" id="PS50888">
    <property type="entry name" value="BHLH"/>
    <property type="match status" value="1"/>
</dbReference>
<dbReference type="SUPFAM" id="SSF47459">
    <property type="entry name" value="HLH, helix-loop-helix DNA-binding domain"/>
    <property type="match status" value="1"/>
</dbReference>
<dbReference type="Proteomes" id="UP000228380">
    <property type="component" value="Chromosome 18"/>
</dbReference>
<evidence type="ECO:0000313" key="9">
    <source>
        <dbReference type="RefSeq" id="XP_008811619.1"/>
    </source>
</evidence>
<keyword evidence="8" id="KW-1185">Reference proteome</keyword>
<evidence type="ECO:0000256" key="2">
    <source>
        <dbReference type="ARBA" id="ARBA00005510"/>
    </source>
</evidence>
<dbReference type="PANTHER" id="PTHR31945:SF11">
    <property type="entry name" value="TRANSCRIPTION FACTOR ABORTED MICROSPORES"/>
    <property type="match status" value="1"/>
</dbReference>
<reference evidence="8" key="1">
    <citation type="journal article" date="2019" name="Nat. Commun.">
        <title>Genome-wide association mapping of date palm fruit traits.</title>
        <authorList>
            <person name="Hazzouri K.M."/>
            <person name="Gros-Balthazard M."/>
            <person name="Flowers J.M."/>
            <person name="Copetti D."/>
            <person name="Lemansour A."/>
            <person name="Lebrun M."/>
            <person name="Masmoudi K."/>
            <person name="Ferrand S."/>
            <person name="Dhar M.I."/>
            <person name="Fresquez Z.A."/>
            <person name="Rosas U."/>
            <person name="Zhang J."/>
            <person name="Talag J."/>
            <person name="Lee S."/>
            <person name="Kudrna D."/>
            <person name="Powell R.F."/>
            <person name="Leitch I.J."/>
            <person name="Krueger R.R."/>
            <person name="Wing R.A."/>
            <person name="Amiri K.M.A."/>
            <person name="Purugganan M.D."/>
        </authorList>
    </citation>
    <scope>NUCLEOTIDE SEQUENCE [LARGE SCALE GENOMIC DNA]</scope>
    <source>
        <strain evidence="8">cv. Khalas</strain>
    </source>
</reference>
<proteinExistence type="inferred from homology"/>
<feature type="compositionally biased region" description="Basic residues" evidence="6">
    <location>
        <begin position="339"/>
        <end position="353"/>
    </location>
</feature>
<dbReference type="KEGG" id="pda:103722730"/>
<protein>
    <submittedName>
        <fullName evidence="9">Transcription factor ABORTED MICROSPORES isoform X1</fullName>
    </submittedName>
</protein>
<dbReference type="GO" id="GO:0043565">
    <property type="term" value="F:sequence-specific DNA binding"/>
    <property type="evidence" value="ECO:0007669"/>
    <property type="project" value="TreeGrafter"/>
</dbReference>
<feature type="region of interest" description="Disordered" evidence="6">
    <location>
        <begin position="554"/>
        <end position="604"/>
    </location>
</feature>
<evidence type="ECO:0000313" key="8">
    <source>
        <dbReference type="Proteomes" id="UP000228380"/>
    </source>
</evidence>
<dbReference type="Gene3D" id="4.10.280.10">
    <property type="entry name" value="Helix-loop-helix DNA-binding domain"/>
    <property type="match status" value="1"/>
</dbReference>
<dbReference type="GO" id="GO:0046983">
    <property type="term" value="F:protein dimerization activity"/>
    <property type="evidence" value="ECO:0007669"/>
    <property type="project" value="InterPro"/>
</dbReference>
<feature type="region of interest" description="Disordered" evidence="6">
    <location>
        <begin position="402"/>
        <end position="438"/>
    </location>
</feature>
<reference evidence="9" key="2">
    <citation type="submission" date="2025-08" db="UniProtKB">
        <authorList>
            <consortium name="RefSeq"/>
        </authorList>
    </citation>
    <scope>IDENTIFICATION</scope>
    <source>
        <tissue evidence="9">Young leaves</tissue>
    </source>
</reference>
<evidence type="ECO:0000256" key="1">
    <source>
        <dbReference type="ARBA" id="ARBA00004123"/>
    </source>
</evidence>
<feature type="compositionally biased region" description="Basic and acidic residues" evidence="6">
    <location>
        <begin position="301"/>
        <end position="319"/>
    </location>
</feature>
<evidence type="ECO:0000256" key="6">
    <source>
        <dbReference type="SAM" id="MobiDB-lite"/>
    </source>
</evidence>
<dbReference type="InterPro" id="IPR011598">
    <property type="entry name" value="bHLH_dom"/>
</dbReference>
<dbReference type="InterPro" id="IPR025610">
    <property type="entry name" value="MYC/MYB_N"/>
</dbReference>
<evidence type="ECO:0000256" key="5">
    <source>
        <dbReference type="ARBA" id="ARBA00023242"/>
    </source>
</evidence>
<feature type="region of interest" description="Disordered" evidence="6">
    <location>
        <begin position="292"/>
        <end position="353"/>
    </location>
</feature>
<comment type="similarity">
    <text evidence="2">Belongs to the bHLH protein family.</text>
</comment>
<dbReference type="Pfam" id="PF00010">
    <property type="entry name" value="HLH"/>
    <property type="match status" value="1"/>
</dbReference>
<dbReference type="GO" id="GO:0003700">
    <property type="term" value="F:DNA-binding transcription factor activity"/>
    <property type="evidence" value="ECO:0007669"/>
    <property type="project" value="TreeGrafter"/>
</dbReference>
<organism evidence="8 9">
    <name type="scientific">Phoenix dactylifera</name>
    <name type="common">Date palm</name>
    <dbReference type="NCBI Taxonomy" id="42345"/>
    <lineage>
        <taxon>Eukaryota</taxon>
        <taxon>Viridiplantae</taxon>
        <taxon>Streptophyta</taxon>
        <taxon>Embryophyta</taxon>
        <taxon>Tracheophyta</taxon>
        <taxon>Spermatophyta</taxon>
        <taxon>Magnoliopsida</taxon>
        <taxon>Liliopsida</taxon>
        <taxon>Arecaceae</taxon>
        <taxon>Coryphoideae</taxon>
        <taxon>Phoeniceae</taxon>
        <taxon>Phoenix</taxon>
    </lineage>
</organism>
<keyword evidence="3" id="KW-0805">Transcription regulation</keyword>
<dbReference type="RefSeq" id="XP_008811619.1">
    <property type="nucleotide sequence ID" value="XM_008813397.2"/>
</dbReference>
<dbReference type="CDD" id="cd04873">
    <property type="entry name" value="ACT_UUR-ACR-like"/>
    <property type="match status" value="1"/>
</dbReference>
<dbReference type="CDD" id="cd11443">
    <property type="entry name" value="bHLH_AtAMS_like"/>
    <property type="match status" value="1"/>
</dbReference>
<feature type="region of interest" description="Disordered" evidence="6">
    <location>
        <begin position="177"/>
        <end position="202"/>
    </location>
</feature>
<dbReference type="InterPro" id="IPR036638">
    <property type="entry name" value="HLH_DNA-bd_sf"/>
</dbReference>
<sequence length="604" mass="67320">MKAWPQSTMAEGLRPLVGTNGWDYCILWKLSQDQRFLEWMGCCCSGAEAQNGAALFTSAVSASKLPCRDVMFRHPRTRICDALEELPSSIPLDSSSGLRAQALITNDPIWQTKLPDSTISHQETVREKTMALVPVPGGLVELFASKHMAEEQQTVEFVMSQCTGIPYEQAEAMNMVNNSGDPIDPQQDQNSNLATSADGLQPWIPPQSMAVDPPNLPWDPSDQSRLYDSPLNLFSGPKNSDIFFDGSTADSYLSNKPPPAPLGSTIESSVAADMATAFRQSYVTSAHNLHSVTESSVSREVAGHEKESIKMDAARRADSGSEGSDQVDEDEEHRVAGRSGKRHHSKNLVAERKRRKKLNDRLLTLRALVPKITKMDRASILGDAIQYVMELQKQVKDLQDELEETNPEDDDGKQNGSNNNSNSQMEVPNQHGMMNQGLEHDDCPNGSRMIAMNNSNPMEQSQDLGHDDKGNQMEPQVEVRQVEGNEFFLKVLCEYKQGGFARLMEAMSSLGLEVTNANVTQFRTLVLNVFRVERRDNEVVQAEQVRNSLIEVTRDPNAGWPEPGQGKANGGGDYHHHHYHHGNHCHQHHQLNSHHHLHYHHHQP</sequence>
<evidence type="ECO:0000256" key="3">
    <source>
        <dbReference type="ARBA" id="ARBA00023015"/>
    </source>
</evidence>
<evidence type="ECO:0000259" key="7">
    <source>
        <dbReference type="PROSITE" id="PS50888"/>
    </source>
</evidence>
<comment type="subcellular location">
    <subcellularLocation>
        <location evidence="1">Nucleus</location>
    </subcellularLocation>
</comment>
<dbReference type="SMART" id="SM00353">
    <property type="entry name" value="HLH"/>
    <property type="match status" value="1"/>
</dbReference>
<dbReference type="GeneID" id="103722730"/>
<dbReference type="OrthoDB" id="1890947at2759"/>
<keyword evidence="4" id="KW-0804">Transcription</keyword>
<dbReference type="Pfam" id="PF14215">
    <property type="entry name" value="bHLH-MYC_N"/>
    <property type="match status" value="1"/>
</dbReference>
<feature type="domain" description="BHLH" evidence="7">
    <location>
        <begin position="342"/>
        <end position="391"/>
    </location>
</feature>
<dbReference type="Pfam" id="PF22754">
    <property type="entry name" value="bHLH-TF_ACT-like_plant"/>
    <property type="match status" value="1"/>
</dbReference>
<evidence type="ECO:0000256" key="4">
    <source>
        <dbReference type="ARBA" id="ARBA00023163"/>
    </source>
</evidence>
<feature type="compositionally biased region" description="Basic residues" evidence="6">
    <location>
        <begin position="575"/>
        <end position="604"/>
    </location>
</feature>
<dbReference type="InterPro" id="IPR054502">
    <property type="entry name" value="bHLH-TF_ACT-like_plant"/>
</dbReference>
<feature type="compositionally biased region" description="Acidic residues" evidence="6">
    <location>
        <begin position="402"/>
        <end position="411"/>
    </location>
</feature>
<dbReference type="AlphaFoldDB" id="A0A8B7D2T4"/>
<dbReference type="GO" id="GO:0005634">
    <property type="term" value="C:nucleus"/>
    <property type="evidence" value="ECO:0007669"/>
    <property type="project" value="UniProtKB-SubCell"/>
</dbReference>
<gene>
    <name evidence="9" type="primary">LOC103722730</name>
</gene>
<dbReference type="InterPro" id="IPR051358">
    <property type="entry name" value="TF_AMS/ICE1/BHLH6-like"/>
</dbReference>
<name>A0A8B7D2T4_PHODC</name>
<dbReference type="PANTHER" id="PTHR31945">
    <property type="entry name" value="TRANSCRIPTION FACTOR SCREAM2-RELATED"/>
    <property type="match status" value="1"/>
</dbReference>
<keyword evidence="5" id="KW-0539">Nucleus</keyword>
<feature type="compositionally biased region" description="Polar residues" evidence="6">
    <location>
        <begin position="177"/>
        <end position="195"/>
    </location>
</feature>